<feature type="chain" id="PRO_5007602400" description="Photosynthesis system II assembly factor Ycf48/Hcf136-like domain-containing protein" evidence="2">
    <location>
        <begin position="21"/>
        <end position="287"/>
    </location>
</feature>
<reference evidence="3 4" key="1">
    <citation type="submission" date="2015-12" db="EMBL/GenBank/DDBJ databases">
        <title>Genome sequence of Oceanibaculum pacificum MCCC 1A02656.</title>
        <authorList>
            <person name="Lu L."/>
            <person name="Lai Q."/>
            <person name="Shao Z."/>
            <person name="Qian P."/>
        </authorList>
    </citation>
    <scope>NUCLEOTIDE SEQUENCE [LARGE SCALE GENOMIC DNA]</scope>
    <source>
        <strain evidence="3 4">MCCC 1A02656</strain>
    </source>
</reference>
<sequence>MPVAAVIVAGLLLATPPAHAQPAVPVSELLRSTHIHGLAVDLADSRRLLIATHHGLHAMRLETATVEPVSERRDDFMGFTPHPADETKLYASGHPAHGGNLGFVVSTDGGRNWTMLSQGIGGPVDFHQMDVSKANPNVIYGAHGGLQVSRDGGRNWSLVGPVPDGLIDLAASSTSVTRLYAATQQGLLVSEDGGRVWQPAHLLRRAFSMVEVATDGAVYAFMLGRGLLRAEEPSLNWQTLSNGFGDRYLLHFAVDPVDPARQYASTQNNELLTSDDGGRTWRRLGAP</sequence>
<dbReference type="STRING" id="580166.AUP43_04615"/>
<dbReference type="SUPFAM" id="SSF110296">
    <property type="entry name" value="Oligoxyloglucan reducing end-specific cellobiohydrolase"/>
    <property type="match status" value="1"/>
</dbReference>
<dbReference type="InterPro" id="IPR015943">
    <property type="entry name" value="WD40/YVTN_repeat-like_dom_sf"/>
</dbReference>
<protein>
    <recommendedName>
        <fullName evidence="5">Photosynthesis system II assembly factor Ycf48/Hcf136-like domain-containing protein</fullName>
    </recommendedName>
</protein>
<evidence type="ECO:0000256" key="1">
    <source>
        <dbReference type="SAM" id="MobiDB-lite"/>
    </source>
</evidence>
<evidence type="ECO:0000313" key="4">
    <source>
        <dbReference type="Proteomes" id="UP000076400"/>
    </source>
</evidence>
<dbReference type="EMBL" id="LPXN01000024">
    <property type="protein sequence ID" value="KZD12441.1"/>
    <property type="molecule type" value="Genomic_DNA"/>
</dbReference>
<dbReference type="Proteomes" id="UP000076400">
    <property type="component" value="Unassembled WGS sequence"/>
</dbReference>
<evidence type="ECO:0000313" key="3">
    <source>
        <dbReference type="EMBL" id="KZD12441.1"/>
    </source>
</evidence>
<accession>A0A154WFY4</accession>
<dbReference type="Pfam" id="PF02012">
    <property type="entry name" value="BNR"/>
    <property type="match status" value="1"/>
</dbReference>
<keyword evidence="2" id="KW-0732">Signal</keyword>
<name>A0A154WFY4_9PROT</name>
<dbReference type="Gene3D" id="2.130.10.10">
    <property type="entry name" value="YVTN repeat-like/Quinoprotein amine dehydrogenase"/>
    <property type="match status" value="2"/>
</dbReference>
<gene>
    <name evidence="3" type="ORF">AUP43_04615</name>
</gene>
<feature type="signal peptide" evidence="2">
    <location>
        <begin position="1"/>
        <end position="20"/>
    </location>
</feature>
<evidence type="ECO:0008006" key="5">
    <source>
        <dbReference type="Google" id="ProtNLM"/>
    </source>
</evidence>
<evidence type="ECO:0000256" key="2">
    <source>
        <dbReference type="SAM" id="SignalP"/>
    </source>
</evidence>
<keyword evidence="4" id="KW-1185">Reference proteome</keyword>
<proteinExistence type="predicted"/>
<feature type="region of interest" description="Disordered" evidence="1">
    <location>
        <begin position="267"/>
        <end position="287"/>
    </location>
</feature>
<dbReference type="CDD" id="cd15482">
    <property type="entry name" value="Sialidase_non-viral"/>
    <property type="match status" value="1"/>
</dbReference>
<comment type="caution">
    <text evidence="3">The sequence shown here is derived from an EMBL/GenBank/DDBJ whole genome shotgun (WGS) entry which is preliminary data.</text>
</comment>
<dbReference type="AlphaFoldDB" id="A0A154WFY4"/>
<dbReference type="InterPro" id="IPR002860">
    <property type="entry name" value="BNR_rpt"/>
</dbReference>
<organism evidence="3 4">
    <name type="scientific">Oceanibaculum pacificum</name>
    <dbReference type="NCBI Taxonomy" id="580166"/>
    <lineage>
        <taxon>Bacteria</taxon>
        <taxon>Pseudomonadati</taxon>
        <taxon>Pseudomonadota</taxon>
        <taxon>Alphaproteobacteria</taxon>
        <taxon>Rhodospirillales</taxon>
        <taxon>Oceanibaculaceae</taxon>
        <taxon>Oceanibaculum</taxon>
    </lineage>
</organism>